<dbReference type="AlphaFoldDB" id="A0A9D9IZQ8"/>
<proteinExistence type="predicted"/>
<dbReference type="Pfam" id="PF03235">
    <property type="entry name" value="GmrSD_N"/>
    <property type="match status" value="1"/>
</dbReference>
<evidence type="ECO:0000313" key="3">
    <source>
        <dbReference type="Proteomes" id="UP000823772"/>
    </source>
</evidence>
<name>A0A9D9IZQ8_9BACT</name>
<comment type="caution">
    <text evidence="2">The sequence shown here is derived from an EMBL/GenBank/DDBJ whole genome shotgun (WGS) entry which is preliminary data.</text>
</comment>
<dbReference type="EMBL" id="JADILY010000014">
    <property type="protein sequence ID" value="MBO8481061.1"/>
    <property type="molecule type" value="Genomic_DNA"/>
</dbReference>
<evidence type="ECO:0000259" key="1">
    <source>
        <dbReference type="Pfam" id="PF03235"/>
    </source>
</evidence>
<dbReference type="InterPro" id="IPR004919">
    <property type="entry name" value="GmrSD_N"/>
</dbReference>
<reference evidence="2" key="1">
    <citation type="submission" date="2020-10" db="EMBL/GenBank/DDBJ databases">
        <authorList>
            <person name="Gilroy R."/>
        </authorList>
    </citation>
    <scope>NUCLEOTIDE SEQUENCE</scope>
    <source>
        <strain evidence="2">B3-2255</strain>
    </source>
</reference>
<organism evidence="2 3">
    <name type="scientific">Candidatus Merdivivens faecigallinarum</name>
    <dbReference type="NCBI Taxonomy" id="2840871"/>
    <lineage>
        <taxon>Bacteria</taxon>
        <taxon>Pseudomonadati</taxon>
        <taxon>Bacteroidota</taxon>
        <taxon>Bacteroidia</taxon>
        <taxon>Bacteroidales</taxon>
        <taxon>Muribaculaceae</taxon>
        <taxon>Muribaculaceae incertae sedis</taxon>
        <taxon>Candidatus Merdivivens</taxon>
    </lineage>
</organism>
<accession>A0A9D9IZQ8</accession>
<dbReference type="PANTHER" id="PTHR37292">
    <property type="entry name" value="VNG6097C"/>
    <property type="match status" value="1"/>
</dbReference>
<feature type="domain" description="GmrSD restriction endonucleases N-terminal" evidence="1">
    <location>
        <begin position="19"/>
        <end position="59"/>
    </location>
</feature>
<protein>
    <submittedName>
        <fullName evidence="2">DUF262 domain-containing protein</fullName>
    </submittedName>
</protein>
<gene>
    <name evidence="2" type="ORF">IAC87_00755</name>
</gene>
<sequence length="59" mass="6926">MSTPPGFKTPISISDAIEYIEQRKFLLPAIQRKFVWSSEQIEVLFDSIMRDYPINSFMI</sequence>
<dbReference type="PANTHER" id="PTHR37292:SF2">
    <property type="entry name" value="DUF262 DOMAIN-CONTAINING PROTEIN"/>
    <property type="match status" value="1"/>
</dbReference>
<dbReference type="Proteomes" id="UP000823772">
    <property type="component" value="Unassembled WGS sequence"/>
</dbReference>
<reference evidence="2" key="2">
    <citation type="journal article" date="2021" name="PeerJ">
        <title>Extensive microbial diversity within the chicken gut microbiome revealed by metagenomics and culture.</title>
        <authorList>
            <person name="Gilroy R."/>
            <person name="Ravi A."/>
            <person name="Getino M."/>
            <person name="Pursley I."/>
            <person name="Horton D.L."/>
            <person name="Alikhan N.F."/>
            <person name="Baker D."/>
            <person name="Gharbi K."/>
            <person name="Hall N."/>
            <person name="Watson M."/>
            <person name="Adriaenssens E.M."/>
            <person name="Foster-Nyarko E."/>
            <person name="Jarju S."/>
            <person name="Secka A."/>
            <person name="Antonio M."/>
            <person name="Oren A."/>
            <person name="Chaudhuri R.R."/>
            <person name="La Ragione R."/>
            <person name="Hildebrand F."/>
            <person name="Pallen M.J."/>
        </authorList>
    </citation>
    <scope>NUCLEOTIDE SEQUENCE</scope>
    <source>
        <strain evidence="2">B3-2255</strain>
    </source>
</reference>
<evidence type="ECO:0000313" key="2">
    <source>
        <dbReference type="EMBL" id="MBO8481061.1"/>
    </source>
</evidence>